<feature type="domain" description="Tyrosine--tRNA ligase SYY-like C-terminal" evidence="12">
    <location>
        <begin position="439"/>
        <end position="520"/>
    </location>
</feature>
<keyword evidence="3 11" id="KW-0547">Nucleotide-binding</keyword>
<evidence type="ECO:0000256" key="1">
    <source>
        <dbReference type="ARBA" id="ARBA00013160"/>
    </source>
</evidence>
<keyword evidence="6 11" id="KW-0648">Protein biosynthesis</keyword>
<dbReference type="InterPro" id="IPR014729">
    <property type="entry name" value="Rossmann-like_a/b/a_fold"/>
</dbReference>
<dbReference type="GO" id="GO:0005829">
    <property type="term" value="C:cytosol"/>
    <property type="evidence" value="ECO:0007669"/>
    <property type="project" value="TreeGrafter"/>
</dbReference>
<keyword evidence="7 11" id="KW-0030">Aminoacyl-tRNA synthetase</keyword>
<dbReference type="FunFam" id="1.10.240.10:FF:000001">
    <property type="entry name" value="Tyrosine--tRNA ligase"/>
    <property type="match status" value="1"/>
</dbReference>
<dbReference type="GO" id="GO:0005524">
    <property type="term" value="F:ATP binding"/>
    <property type="evidence" value="ECO:0007669"/>
    <property type="project" value="UniProtKB-KW"/>
</dbReference>
<evidence type="ECO:0000256" key="6">
    <source>
        <dbReference type="ARBA" id="ARBA00022917"/>
    </source>
</evidence>
<dbReference type="HAMAP" id="MF_02006">
    <property type="entry name" value="Tyr_tRNA_synth_type1"/>
    <property type="match status" value="1"/>
</dbReference>
<dbReference type="NCBIfam" id="TIGR00234">
    <property type="entry name" value="tyrS"/>
    <property type="match status" value="1"/>
</dbReference>
<dbReference type="GO" id="GO:0005739">
    <property type="term" value="C:mitochondrion"/>
    <property type="evidence" value="ECO:0007669"/>
    <property type="project" value="TreeGrafter"/>
</dbReference>
<dbReference type="InterPro" id="IPR024107">
    <property type="entry name" value="Tyr-tRNA-ligase_bac_1"/>
</dbReference>
<evidence type="ECO:0000256" key="11">
    <source>
        <dbReference type="RuleBase" id="RU361234"/>
    </source>
</evidence>
<dbReference type="PANTHER" id="PTHR11766:SF0">
    <property type="entry name" value="TYROSINE--TRNA LIGASE, MITOCHONDRIAL"/>
    <property type="match status" value="1"/>
</dbReference>
<dbReference type="Gene3D" id="3.10.290.10">
    <property type="entry name" value="RNA-binding S4 domain"/>
    <property type="match status" value="1"/>
</dbReference>
<dbReference type="AlphaFoldDB" id="A0A7S3R7S5"/>
<evidence type="ECO:0000256" key="2">
    <source>
        <dbReference type="ARBA" id="ARBA00022598"/>
    </source>
</evidence>
<dbReference type="GO" id="GO:0003723">
    <property type="term" value="F:RNA binding"/>
    <property type="evidence" value="ECO:0007669"/>
    <property type="project" value="UniProtKB-KW"/>
</dbReference>
<reference evidence="13" key="1">
    <citation type="submission" date="2021-01" db="EMBL/GenBank/DDBJ databases">
        <authorList>
            <person name="Corre E."/>
            <person name="Pelletier E."/>
            <person name="Niang G."/>
            <person name="Scheremetjew M."/>
            <person name="Finn R."/>
            <person name="Kale V."/>
            <person name="Holt S."/>
            <person name="Cochrane G."/>
            <person name="Meng A."/>
            <person name="Brown T."/>
            <person name="Cohen L."/>
        </authorList>
    </citation>
    <scope>NUCLEOTIDE SEQUENCE</scope>
    <source>
        <strain evidence="13">CCMP1320</strain>
    </source>
</reference>
<protein>
    <recommendedName>
        <fullName evidence="1 11">Tyrosine--tRNA ligase</fullName>
        <ecNumber evidence="1 11">6.1.1.1</ecNumber>
    </recommendedName>
    <alternativeName>
        <fullName evidence="8 11">Tyrosyl-tRNA synthetase</fullName>
    </alternativeName>
</protein>
<dbReference type="Pfam" id="PF00579">
    <property type="entry name" value="tRNA-synt_1b"/>
    <property type="match status" value="1"/>
</dbReference>
<organism evidence="13">
    <name type="scientific">Dunaliella tertiolecta</name>
    <name type="common">Green alga</name>
    <dbReference type="NCBI Taxonomy" id="3047"/>
    <lineage>
        <taxon>Eukaryota</taxon>
        <taxon>Viridiplantae</taxon>
        <taxon>Chlorophyta</taxon>
        <taxon>core chlorophytes</taxon>
        <taxon>Chlorophyceae</taxon>
        <taxon>CS clade</taxon>
        <taxon>Chlamydomonadales</taxon>
        <taxon>Dunaliellaceae</taxon>
        <taxon>Dunaliella</taxon>
    </lineage>
</organism>
<accession>A0A7S3R7S5</accession>
<evidence type="ECO:0000256" key="9">
    <source>
        <dbReference type="ARBA" id="ARBA00048248"/>
    </source>
</evidence>
<dbReference type="GO" id="GO:0006437">
    <property type="term" value="P:tyrosyl-tRNA aminoacylation"/>
    <property type="evidence" value="ECO:0007669"/>
    <property type="project" value="InterPro"/>
</dbReference>
<evidence type="ECO:0000256" key="4">
    <source>
        <dbReference type="ARBA" id="ARBA00022840"/>
    </source>
</evidence>
<dbReference type="FunFam" id="3.10.290.10:FF:000014">
    <property type="entry name" value="Tyrosine--tRNA ligase"/>
    <property type="match status" value="1"/>
</dbReference>
<dbReference type="InterPro" id="IPR002305">
    <property type="entry name" value="aa-tRNA-synth_Ic"/>
</dbReference>
<dbReference type="InterPro" id="IPR036986">
    <property type="entry name" value="S4_RNA-bd_sf"/>
</dbReference>
<keyword evidence="5 10" id="KW-0694">RNA-binding</keyword>
<evidence type="ECO:0000313" key="13">
    <source>
        <dbReference type="EMBL" id="CAE0504605.1"/>
    </source>
</evidence>
<dbReference type="Gene3D" id="3.40.50.620">
    <property type="entry name" value="HUPs"/>
    <property type="match status" value="1"/>
</dbReference>
<evidence type="ECO:0000256" key="8">
    <source>
        <dbReference type="ARBA" id="ARBA00033323"/>
    </source>
</evidence>
<comment type="catalytic activity">
    <reaction evidence="9 11">
        <text>tRNA(Tyr) + L-tyrosine + ATP = L-tyrosyl-tRNA(Tyr) + AMP + diphosphate + H(+)</text>
        <dbReference type="Rhea" id="RHEA:10220"/>
        <dbReference type="Rhea" id="RHEA-COMP:9706"/>
        <dbReference type="Rhea" id="RHEA-COMP:9707"/>
        <dbReference type="ChEBI" id="CHEBI:15378"/>
        <dbReference type="ChEBI" id="CHEBI:30616"/>
        <dbReference type="ChEBI" id="CHEBI:33019"/>
        <dbReference type="ChEBI" id="CHEBI:58315"/>
        <dbReference type="ChEBI" id="CHEBI:78442"/>
        <dbReference type="ChEBI" id="CHEBI:78536"/>
        <dbReference type="ChEBI" id="CHEBI:456215"/>
        <dbReference type="EC" id="6.1.1.1"/>
    </reaction>
</comment>
<proteinExistence type="inferred from homology"/>
<dbReference type="Gene3D" id="1.10.240.10">
    <property type="entry name" value="Tyrosyl-Transfer RNA Synthetase"/>
    <property type="match status" value="1"/>
</dbReference>
<evidence type="ECO:0000256" key="7">
    <source>
        <dbReference type="ARBA" id="ARBA00023146"/>
    </source>
</evidence>
<dbReference type="Pfam" id="PF22421">
    <property type="entry name" value="SYY_C-terminal"/>
    <property type="match status" value="1"/>
</dbReference>
<dbReference type="PROSITE" id="PS50889">
    <property type="entry name" value="S4"/>
    <property type="match status" value="1"/>
</dbReference>
<dbReference type="EMBL" id="HBIP01032322">
    <property type="protein sequence ID" value="CAE0504605.1"/>
    <property type="molecule type" value="Transcribed_RNA"/>
</dbReference>
<dbReference type="SUPFAM" id="SSF55174">
    <property type="entry name" value="Alpha-L RNA-binding motif"/>
    <property type="match status" value="1"/>
</dbReference>
<dbReference type="InterPro" id="IPR054608">
    <property type="entry name" value="SYY-like_C"/>
</dbReference>
<dbReference type="SUPFAM" id="SSF52374">
    <property type="entry name" value="Nucleotidylyl transferase"/>
    <property type="match status" value="1"/>
</dbReference>
<keyword evidence="2 11" id="KW-0436">Ligase</keyword>
<dbReference type="GO" id="GO:0009570">
    <property type="term" value="C:chloroplast stroma"/>
    <property type="evidence" value="ECO:0007669"/>
    <property type="project" value="TreeGrafter"/>
</dbReference>
<evidence type="ECO:0000256" key="3">
    <source>
        <dbReference type="ARBA" id="ARBA00022741"/>
    </source>
</evidence>
<keyword evidence="4 11" id="KW-0067">ATP-binding</keyword>
<name>A0A7S3R7S5_DUNTE</name>
<comment type="similarity">
    <text evidence="11">Belongs to the class-I aminoacyl-tRNA synthetase family.</text>
</comment>
<sequence>MKMLGHPSMLPGSSLAQKRALCQQPGWQQATCFRARTFARVSKGAAFASVAPTDAPANASTAPLPNVVRTLRERGLVQDVTSEQLEQLTVSQSVPVYCGFDPTADSLHLGNLLGIIVLSWFQRCGHQPVALLGGATGRVGDPSGRSSERPILTEEKIEGNVKAIGQLLDDILRRNSQQGASSSSSSSSSQDGPPLRDVKVVNNLDWFGPMSFLAFLREVGKFARVGTMLSKDSVRTRMESESGISFTEFTYQLLQGYDFVHLCREHGVRVQIGGSDQWGNIIAGTDLARRLLGREGEGEVEEGSQEASSSGTQTCYGLTFPLLVDSEGRKFGKSVDGAIWLSAEKLSPYKFYQHLFNVTDADVVKFLKMLTFMPLPEIEALAASMSKPDYVPNTAQRRLAEEVTRFVHGEAGLQQALKTTEALKPGSATQLDVATLEAVAGDAPSASLGRDAVAGATIADVMVAAKMQPSKGAARKLIKGGGVYMNNQKVTEEMAKVEDKDLVDGRMLLLAAGKKNKMLIRVE</sequence>
<dbReference type="InterPro" id="IPR001412">
    <property type="entry name" value="aa-tRNA-synth_I_CS"/>
</dbReference>
<dbReference type="PANTHER" id="PTHR11766">
    <property type="entry name" value="TYROSYL-TRNA SYNTHETASE"/>
    <property type="match status" value="1"/>
</dbReference>
<dbReference type="GO" id="GO:0048608">
    <property type="term" value="P:reproductive structure development"/>
    <property type="evidence" value="ECO:0007669"/>
    <property type="project" value="UniProtKB-ARBA"/>
</dbReference>
<dbReference type="PROSITE" id="PS00178">
    <property type="entry name" value="AA_TRNA_LIGASE_I"/>
    <property type="match status" value="1"/>
</dbReference>
<dbReference type="PRINTS" id="PR01040">
    <property type="entry name" value="TRNASYNTHTYR"/>
</dbReference>
<dbReference type="InterPro" id="IPR002307">
    <property type="entry name" value="Tyr-tRNA-ligase"/>
</dbReference>
<gene>
    <name evidence="13" type="ORF">DTER00134_LOCUS19678</name>
</gene>
<evidence type="ECO:0000256" key="10">
    <source>
        <dbReference type="PROSITE-ProRule" id="PRU00182"/>
    </source>
</evidence>
<dbReference type="GO" id="GO:0004831">
    <property type="term" value="F:tyrosine-tRNA ligase activity"/>
    <property type="evidence" value="ECO:0007669"/>
    <property type="project" value="UniProtKB-EC"/>
</dbReference>
<evidence type="ECO:0000256" key="5">
    <source>
        <dbReference type="ARBA" id="ARBA00022884"/>
    </source>
</evidence>
<dbReference type="CDD" id="cd00165">
    <property type="entry name" value="S4"/>
    <property type="match status" value="1"/>
</dbReference>
<dbReference type="CDD" id="cd00805">
    <property type="entry name" value="TyrRS_core"/>
    <property type="match status" value="1"/>
</dbReference>
<dbReference type="GO" id="GO:0009791">
    <property type="term" value="P:post-embryonic development"/>
    <property type="evidence" value="ECO:0007669"/>
    <property type="project" value="UniProtKB-ARBA"/>
</dbReference>
<dbReference type="InterPro" id="IPR024088">
    <property type="entry name" value="Tyr-tRNA-ligase_bac-type"/>
</dbReference>
<evidence type="ECO:0000259" key="12">
    <source>
        <dbReference type="Pfam" id="PF22421"/>
    </source>
</evidence>
<dbReference type="EC" id="6.1.1.1" evidence="1 11"/>